<dbReference type="RefSeq" id="WP_006860639.1">
    <property type="nucleotide sequence ID" value="NZ_ACCL02000003.1"/>
</dbReference>
<dbReference type="STRING" id="168384.SAMN05660368_01318"/>
<dbReference type="AlphaFoldDB" id="C6LB47"/>
<reference evidence="2" key="1">
    <citation type="submission" date="2009-07" db="EMBL/GenBank/DDBJ databases">
        <authorList>
            <person name="Weinstock G."/>
            <person name="Sodergren E."/>
            <person name="Clifton S."/>
            <person name="Fulton L."/>
            <person name="Fulton B."/>
            <person name="Courtney L."/>
            <person name="Fronick C."/>
            <person name="Harrison M."/>
            <person name="Strong C."/>
            <person name="Farmer C."/>
            <person name="Delahaunty K."/>
            <person name="Markovic C."/>
            <person name="Hall O."/>
            <person name="Minx P."/>
            <person name="Tomlinson C."/>
            <person name="Mitreva M."/>
            <person name="Nelson J."/>
            <person name="Hou S."/>
            <person name="Wollam A."/>
            <person name="Pepin K.H."/>
            <person name="Johnson M."/>
            <person name="Bhonagiri V."/>
            <person name="Nash W.E."/>
            <person name="Warren W."/>
            <person name="Chinwalla A."/>
            <person name="Mardis E.R."/>
            <person name="Wilson R.K."/>
        </authorList>
    </citation>
    <scope>NUCLEOTIDE SEQUENCE [LARGE SCALE GENOMIC DNA]</scope>
    <source>
        <strain evidence="2">DSM 14469</strain>
    </source>
</reference>
<sequence>MHKDTKKKTSPWIYVILHISLMFSSISGLFSKKAAYAEFFSREWFLFYFGMLLIMFFYAIIWQQILRYLPLSVAYANKPVGLAWGMIWGALFFQEEITWNMILGSLIIFIGIYLVVTADG</sequence>
<feature type="transmembrane region" description="Helical" evidence="1">
    <location>
        <begin position="97"/>
        <end position="116"/>
    </location>
</feature>
<evidence type="ECO:0000313" key="2">
    <source>
        <dbReference type="EMBL" id="EET62178.1"/>
    </source>
</evidence>
<feature type="transmembrane region" description="Helical" evidence="1">
    <location>
        <begin position="44"/>
        <end position="61"/>
    </location>
</feature>
<dbReference type="InterPro" id="IPR037185">
    <property type="entry name" value="EmrE-like"/>
</dbReference>
<proteinExistence type="predicted"/>
<evidence type="ECO:0000256" key="1">
    <source>
        <dbReference type="SAM" id="Phobius"/>
    </source>
</evidence>
<dbReference type="Gene3D" id="1.10.3730.20">
    <property type="match status" value="1"/>
</dbReference>
<evidence type="ECO:0000313" key="3">
    <source>
        <dbReference type="Proteomes" id="UP000005561"/>
    </source>
</evidence>
<organism evidence="2 3">
    <name type="scientific">Marvinbryantia formatexigens DSM 14469</name>
    <dbReference type="NCBI Taxonomy" id="478749"/>
    <lineage>
        <taxon>Bacteria</taxon>
        <taxon>Bacillati</taxon>
        <taxon>Bacillota</taxon>
        <taxon>Clostridia</taxon>
        <taxon>Lachnospirales</taxon>
        <taxon>Lachnospiraceae</taxon>
        <taxon>Marvinbryantia</taxon>
    </lineage>
</organism>
<comment type="caution">
    <text evidence="2">The sequence shown here is derived from an EMBL/GenBank/DDBJ whole genome shotgun (WGS) entry which is preliminary data.</text>
</comment>
<feature type="transmembrane region" description="Helical" evidence="1">
    <location>
        <begin position="12"/>
        <end position="32"/>
    </location>
</feature>
<accession>C6LB47</accession>
<protein>
    <submittedName>
        <fullName evidence="2">Uncharacterized protein</fullName>
    </submittedName>
</protein>
<dbReference type="OrthoDB" id="3192564at2"/>
<keyword evidence="1" id="KW-0812">Transmembrane</keyword>
<name>C6LB47_9FIRM</name>
<gene>
    <name evidence="2" type="ORF">BRYFOR_05842</name>
</gene>
<dbReference type="eggNOG" id="COG0697">
    <property type="taxonomic scope" value="Bacteria"/>
</dbReference>
<keyword evidence="3" id="KW-1185">Reference proteome</keyword>
<dbReference type="EMBL" id="ACCL02000003">
    <property type="protein sequence ID" value="EET62178.1"/>
    <property type="molecule type" value="Genomic_DNA"/>
</dbReference>
<keyword evidence="1" id="KW-1133">Transmembrane helix</keyword>
<dbReference type="Proteomes" id="UP000005561">
    <property type="component" value="Unassembled WGS sequence"/>
</dbReference>
<dbReference type="SUPFAM" id="SSF103481">
    <property type="entry name" value="Multidrug resistance efflux transporter EmrE"/>
    <property type="match status" value="1"/>
</dbReference>
<keyword evidence="1" id="KW-0472">Membrane</keyword>